<evidence type="ECO:0000313" key="3">
    <source>
        <dbReference type="Proteomes" id="UP000236291"/>
    </source>
</evidence>
<dbReference type="AlphaFoldDB" id="A0A2K3MCA2"/>
<dbReference type="SUPFAM" id="SSF53098">
    <property type="entry name" value="Ribonuclease H-like"/>
    <property type="match status" value="1"/>
</dbReference>
<proteinExistence type="predicted"/>
<dbReference type="PANTHER" id="PTHR47723:SF19">
    <property type="entry name" value="POLYNUCLEOTIDYL TRANSFERASE, RIBONUCLEASE H-LIKE SUPERFAMILY PROTEIN"/>
    <property type="match status" value="1"/>
</dbReference>
<dbReference type="InterPro" id="IPR002156">
    <property type="entry name" value="RNaseH_domain"/>
</dbReference>
<reference evidence="2 3" key="1">
    <citation type="journal article" date="2014" name="Am. J. Bot.">
        <title>Genome assembly and annotation for red clover (Trifolium pratense; Fabaceae).</title>
        <authorList>
            <person name="Istvanek J."/>
            <person name="Jaros M."/>
            <person name="Krenek A."/>
            <person name="Repkova J."/>
        </authorList>
    </citation>
    <scope>NUCLEOTIDE SEQUENCE [LARGE SCALE GENOMIC DNA]</scope>
    <source>
        <strain evidence="3">cv. Tatra</strain>
        <tissue evidence="2">Young leaves</tissue>
    </source>
</reference>
<name>A0A2K3MCA2_TRIPR</name>
<evidence type="ECO:0000313" key="2">
    <source>
        <dbReference type="EMBL" id="PNX88402.1"/>
    </source>
</evidence>
<reference evidence="2 3" key="2">
    <citation type="journal article" date="2017" name="Front. Plant Sci.">
        <title>Gene Classification and Mining of Molecular Markers Useful in Red Clover (Trifolium pratense) Breeding.</title>
        <authorList>
            <person name="Istvanek J."/>
            <person name="Dluhosova J."/>
            <person name="Dluhos P."/>
            <person name="Patkova L."/>
            <person name="Nedelnik J."/>
            <person name="Repkova J."/>
        </authorList>
    </citation>
    <scope>NUCLEOTIDE SEQUENCE [LARGE SCALE GENOMIC DNA]</scope>
    <source>
        <strain evidence="3">cv. Tatra</strain>
        <tissue evidence="2">Young leaves</tissue>
    </source>
</reference>
<dbReference type="Proteomes" id="UP000236291">
    <property type="component" value="Unassembled WGS sequence"/>
</dbReference>
<dbReference type="InterPro" id="IPR044730">
    <property type="entry name" value="RNase_H-like_dom_plant"/>
</dbReference>
<comment type="caution">
    <text evidence="2">The sequence shown here is derived from an EMBL/GenBank/DDBJ whole genome shotgun (WGS) entry which is preliminary data.</text>
</comment>
<evidence type="ECO:0000259" key="1">
    <source>
        <dbReference type="Pfam" id="PF13456"/>
    </source>
</evidence>
<organism evidence="2 3">
    <name type="scientific">Trifolium pratense</name>
    <name type="common">Red clover</name>
    <dbReference type="NCBI Taxonomy" id="57577"/>
    <lineage>
        <taxon>Eukaryota</taxon>
        <taxon>Viridiplantae</taxon>
        <taxon>Streptophyta</taxon>
        <taxon>Embryophyta</taxon>
        <taxon>Tracheophyta</taxon>
        <taxon>Spermatophyta</taxon>
        <taxon>Magnoliopsida</taxon>
        <taxon>eudicotyledons</taxon>
        <taxon>Gunneridae</taxon>
        <taxon>Pentapetalae</taxon>
        <taxon>rosids</taxon>
        <taxon>fabids</taxon>
        <taxon>Fabales</taxon>
        <taxon>Fabaceae</taxon>
        <taxon>Papilionoideae</taxon>
        <taxon>50 kb inversion clade</taxon>
        <taxon>NPAAA clade</taxon>
        <taxon>Hologalegina</taxon>
        <taxon>IRL clade</taxon>
        <taxon>Trifolieae</taxon>
        <taxon>Trifolium</taxon>
    </lineage>
</organism>
<dbReference type="Pfam" id="PF13456">
    <property type="entry name" value="RVT_3"/>
    <property type="match status" value="1"/>
</dbReference>
<feature type="domain" description="RNase H type-1" evidence="1">
    <location>
        <begin position="28"/>
        <end position="73"/>
    </location>
</feature>
<feature type="non-terminal residue" evidence="2">
    <location>
        <position position="1"/>
    </location>
</feature>
<dbReference type="GO" id="GO:0003676">
    <property type="term" value="F:nucleic acid binding"/>
    <property type="evidence" value="ECO:0007669"/>
    <property type="project" value="InterPro"/>
</dbReference>
<protein>
    <recommendedName>
        <fullName evidence="1">RNase H type-1 domain-containing protein</fullName>
    </recommendedName>
</protein>
<gene>
    <name evidence="2" type="ORF">L195_g044506</name>
</gene>
<dbReference type="PANTHER" id="PTHR47723">
    <property type="entry name" value="OS05G0353850 PROTEIN"/>
    <property type="match status" value="1"/>
</dbReference>
<dbReference type="InterPro" id="IPR036397">
    <property type="entry name" value="RNaseH_sf"/>
</dbReference>
<accession>A0A2K3MCA2</accession>
<dbReference type="InterPro" id="IPR053151">
    <property type="entry name" value="RNase_H-like"/>
</dbReference>
<sequence length="115" mass="13190">DSDQDAFFSANFQQWLDMNLQGFVKGLRTCSVMMAELWGAREGLRYAWKLGYRHVELHLDSTMIMDMLVKKKEGSPEGWSMEKKLETFAIKLGGFYSSYILGGKFVCGCSCGYWM</sequence>
<dbReference type="Gene3D" id="3.30.420.10">
    <property type="entry name" value="Ribonuclease H-like superfamily/Ribonuclease H"/>
    <property type="match status" value="1"/>
</dbReference>
<dbReference type="InterPro" id="IPR012337">
    <property type="entry name" value="RNaseH-like_sf"/>
</dbReference>
<dbReference type="GO" id="GO:0004523">
    <property type="term" value="F:RNA-DNA hybrid ribonuclease activity"/>
    <property type="evidence" value="ECO:0007669"/>
    <property type="project" value="InterPro"/>
</dbReference>
<dbReference type="CDD" id="cd06222">
    <property type="entry name" value="RNase_H_like"/>
    <property type="match status" value="1"/>
</dbReference>
<dbReference type="EMBL" id="ASHM01056447">
    <property type="protein sequence ID" value="PNX88402.1"/>
    <property type="molecule type" value="Genomic_DNA"/>
</dbReference>